<gene>
    <name evidence="2" type="ORF">EDM56_09770</name>
</gene>
<dbReference type="Proteomes" id="UP000271031">
    <property type="component" value="Unassembled WGS sequence"/>
</dbReference>
<comment type="caution">
    <text evidence="2">The sequence shown here is derived from an EMBL/GenBank/DDBJ whole genome shotgun (WGS) entry which is preliminary data.</text>
</comment>
<proteinExistence type="predicted"/>
<dbReference type="InterPro" id="IPR037053">
    <property type="entry name" value="Phage_tail_collar_dom_sf"/>
</dbReference>
<reference evidence="2 3" key="1">
    <citation type="submission" date="2018-10" db="EMBL/GenBank/DDBJ databases">
        <title>Phylogenomics of Brevibacillus.</title>
        <authorList>
            <person name="Dunlap C."/>
        </authorList>
    </citation>
    <scope>NUCLEOTIDE SEQUENCE [LARGE SCALE GENOMIC DNA]</scope>
    <source>
        <strain evidence="2 3">JCM 15716</strain>
    </source>
</reference>
<dbReference type="RefSeq" id="WP_122917732.1">
    <property type="nucleotide sequence ID" value="NZ_RHHQ01000008.1"/>
</dbReference>
<protein>
    <submittedName>
        <fullName evidence="2">Phage tail protein</fullName>
    </submittedName>
</protein>
<dbReference type="Gene3D" id="3.90.1340.10">
    <property type="entry name" value="Phage tail collar domain"/>
    <property type="match status" value="1"/>
</dbReference>
<dbReference type="OrthoDB" id="9810174at2"/>
<evidence type="ECO:0000313" key="2">
    <source>
        <dbReference type="EMBL" id="RNB89477.1"/>
    </source>
</evidence>
<accession>A0A3M8DR58</accession>
<dbReference type="SUPFAM" id="SSF88874">
    <property type="entry name" value="Receptor-binding domain of short tail fibre protein gp12"/>
    <property type="match status" value="1"/>
</dbReference>
<evidence type="ECO:0000313" key="3">
    <source>
        <dbReference type="Proteomes" id="UP000271031"/>
    </source>
</evidence>
<keyword evidence="3" id="KW-1185">Reference proteome</keyword>
<dbReference type="Pfam" id="PF07484">
    <property type="entry name" value="Collar"/>
    <property type="match status" value="1"/>
</dbReference>
<dbReference type="EMBL" id="RHHQ01000008">
    <property type="protein sequence ID" value="RNB89477.1"/>
    <property type="molecule type" value="Genomic_DNA"/>
</dbReference>
<dbReference type="InterPro" id="IPR011083">
    <property type="entry name" value="Phage_tail_collar_dom"/>
</dbReference>
<feature type="domain" description="Phage tail collar" evidence="1">
    <location>
        <begin position="7"/>
        <end position="62"/>
    </location>
</feature>
<sequence>MADAYVGEIRIFAGSYAPSGWAFCDGSLIPIRRNPALFSIIGVQYGGDGQLTFALPDLRGRAAMHQGAGPGLTPRSIGAPGGSSTVTLTQDQMPAHNHLAECDVQPTTNTPSGTIWTNTVGRGSAAIYAPLSNPTTTTLNPQSVVVTGSSLPHNNKQPYLGMNFIICLEGEFPPRS</sequence>
<evidence type="ECO:0000259" key="1">
    <source>
        <dbReference type="Pfam" id="PF07484"/>
    </source>
</evidence>
<name>A0A3M8DR58_9BACL</name>
<dbReference type="AlphaFoldDB" id="A0A3M8DR58"/>
<organism evidence="2 3">
    <name type="scientific">Brevibacillus fluminis</name>
    <dbReference type="NCBI Taxonomy" id="511487"/>
    <lineage>
        <taxon>Bacteria</taxon>
        <taxon>Bacillati</taxon>
        <taxon>Bacillota</taxon>
        <taxon>Bacilli</taxon>
        <taxon>Bacillales</taxon>
        <taxon>Paenibacillaceae</taxon>
        <taxon>Brevibacillus</taxon>
    </lineage>
</organism>